<dbReference type="EMBL" id="MDBO01000063">
    <property type="protein sequence ID" value="PMP11159.1"/>
    <property type="molecule type" value="Genomic_DNA"/>
</dbReference>
<evidence type="ECO:0000313" key="9">
    <source>
        <dbReference type="EMBL" id="NMR68996.1"/>
    </source>
</evidence>
<dbReference type="KEGG" id="vbr:A6E01_07100"/>
<evidence type="ECO:0000256" key="2">
    <source>
        <dbReference type="ARBA" id="ARBA00009303"/>
    </source>
</evidence>
<evidence type="ECO:0000313" key="12">
    <source>
        <dbReference type="Proteomes" id="UP000235611"/>
    </source>
</evidence>
<dbReference type="InterPro" id="IPR033909">
    <property type="entry name" value="RNR_small"/>
</dbReference>
<reference evidence="8 11" key="1">
    <citation type="submission" date="2016-06" db="EMBL/GenBank/DDBJ databases">
        <title>Adaptive Radiation by Waves of Gene Transfer Leads to Fine-Scale Resource Partitioning in Marine Microbes.</title>
        <authorList>
            <person name="Hehemann J.-H."/>
            <person name="Arevalo P."/>
            <person name="Datta M.S."/>
            <person name="Yu X."/>
            <person name="Corzett C."/>
            <person name="Henschel A."/>
            <person name="Preheim S.P."/>
            <person name="Timberlake S."/>
            <person name="Alm E.J."/>
            <person name="Polz M.F."/>
        </authorList>
    </citation>
    <scope>NUCLEOTIDE SEQUENCE [LARGE SCALE GENOMIC DNA]</scope>
    <source>
        <strain evidence="8 11">FF50</strain>
    </source>
</reference>
<dbReference type="InterPro" id="IPR009078">
    <property type="entry name" value="Ferritin-like_SF"/>
</dbReference>
<dbReference type="PANTHER" id="PTHR23409:SF18">
    <property type="entry name" value="RIBONUCLEOSIDE-DIPHOSPHATE REDUCTASE SUBUNIT M2"/>
    <property type="match status" value="1"/>
</dbReference>
<evidence type="ECO:0000313" key="13">
    <source>
        <dbReference type="Proteomes" id="UP000590068"/>
    </source>
</evidence>
<protein>
    <recommendedName>
        <fullName evidence="3">ribonucleoside-diphosphate reductase</fullName>
        <ecNumber evidence="3">1.17.4.1</ecNumber>
    </recommendedName>
</protein>
<reference evidence="10" key="4">
    <citation type="journal article" date="2018" name="Nature">
        <title>A major lineage of non-tailed dsDNA viruses as unrecognized killers of marine bacteria.</title>
        <authorList>
            <person name="Kauffman K.M."/>
            <person name="Hussain F.A."/>
            <person name="Yang J."/>
            <person name="Arevalo P."/>
            <person name="Brown J.M."/>
            <person name="Chang W.K."/>
            <person name="VanInsberghe D."/>
            <person name="Elsherbini J."/>
            <person name="Sharma R.S."/>
            <person name="Cutler M.B."/>
            <person name="Kelly L."/>
            <person name="Polz M.F."/>
        </authorList>
    </citation>
    <scope>NUCLEOTIDE SEQUENCE</scope>
    <source>
        <strain evidence="10">10N.222.49.A5</strain>
    </source>
</reference>
<keyword evidence="7" id="KW-0215">Deoxyribonucleotide synthesis</keyword>
<keyword evidence="4" id="KW-0479">Metal-binding</keyword>
<dbReference type="SUPFAM" id="SSF47240">
    <property type="entry name" value="Ferritin-like"/>
    <property type="match status" value="1"/>
</dbReference>
<dbReference type="Pfam" id="PF00268">
    <property type="entry name" value="Ribonuc_red_sm"/>
    <property type="match status" value="1"/>
</dbReference>
<evidence type="ECO:0000256" key="5">
    <source>
        <dbReference type="ARBA" id="ARBA00023002"/>
    </source>
</evidence>
<evidence type="ECO:0000313" key="8">
    <source>
        <dbReference type="EMBL" id="ANO32984.1"/>
    </source>
</evidence>
<keyword evidence="13" id="KW-1185">Reference proteome</keyword>
<dbReference type="FunFam" id="1.10.620.20:FF:000001">
    <property type="entry name" value="Ribonucleoside-diphosphate reductase 1 subunit beta"/>
    <property type="match status" value="1"/>
</dbReference>
<dbReference type="CDD" id="cd01049">
    <property type="entry name" value="RNRR2"/>
    <property type="match status" value="1"/>
</dbReference>
<accession>A0AAJ5JQJ8</accession>
<evidence type="ECO:0000313" key="10">
    <source>
        <dbReference type="EMBL" id="PMP11159.1"/>
    </source>
</evidence>
<dbReference type="RefSeq" id="WP_017030054.1">
    <property type="nucleotide sequence ID" value="NZ_AP024864.1"/>
</dbReference>
<dbReference type="InterPro" id="IPR000358">
    <property type="entry name" value="RNR_small_fam"/>
</dbReference>
<dbReference type="NCBIfam" id="NF006576">
    <property type="entry name" value="PRK09101.1"/>
    <property type="match status" value="1"/>
</dbReference>
<dbReference type="GeneID" id="77305571"/>
<comment type="cofactor">
    <cofactor evidence="1">
        <name>Fe cation</name>
        <dbReference type="ChEBI" id="CHEBI:24875"/>
    </cofactor>
</comment>
<comment type="similarity">
    <text evidence="2">Belongs to the ribonucleoside diphosphate reductase small chain family.</text>
</comment>
<dbReference type="InterPro" id="IPR012348">
    <property type="entry name" value="RNR-like"/>
</dbReference>
<reference evidence="10" key="3">
    <citation type="submission" date="2016-07" db="EMBL/GenBank/DDBJ databases">
        <authorList>
            <person name="Kauffman K."/>
            <person name="Arevalo P."/>
            <person name="Polz M.F."/>
        </authorList>
    </citation>
    <scope>NUCLEOTIDE SEQUENCE</scope>
    <source>
        <strain evidence="10">10N.222.49.A5</strain>
    </source>
</reference>
<dbReference type="Proteomes" id="UP000092018">
    <property type="component" value="Chromosome 1"/>
</dbReference>
<dbReference type="Proteomes" id="UP000590068">
    <property type="component" value="Unassembled WGS sequence"/>
</dbReference>
<dbReference type="AlphaFoldDB" id="A0AAJ5JQJ8"/>
<dbReference type="GO" id="GO:0009263">
    <property type="term" value="P:deoxyribonucleotide biosynthetic process"/>
    <property type="evidence" value="ECO:0007669"/>
    <property type="project" value="UniProtKB-KW"/>
</dbReference>
<evidence type="ECO:0000256" key="7">
    <source>
        <dbReference type="ARBA" id="ARBA00023116"/>
    </source>
</evidence>
<dbReference type="PANTHER" id="PTHR23409">
    <property type="entry name" value="RIBONUCLEOSIDE-DIPHOSPHATE REDUCTASE SMALL CHAIN"/>
    <property type="match status" value="1"/>
</dbReference>
<reference evidence="9 13" key="5">
    <citation type="submission" date="2020-04" db="EMBL/GenBank/DDBJ databases">
        <title>WGS-Seq of Vibrio isolated by the O'Toole Lab.</title>
        <authorList>
            <person name="Mckone K.P."/>
            <person name="Whitaker R."/>
            <person name="Sevigney J.L."/>
            <person name="Herring J.B."/>
            <person name="O'Toole G."/>
        </authorList>
    </citation>
    <scope>NUCLEOTIDE SEQUENCE [LARGE SCALE GENOMIC DNA]</scope>
    <source>
        <strain evidence="9 13">BS_02</strain>
    </source>
</reference>
<dbReference type="Proteomes" id="UP000235611">
    <property type="component" value="Unassembled WGS sequence"/>
</dbReference>
<proteinExistence type="inferred from homology"/>
<dbReference type="EMBL" id="JABCJR010000004">
    <property type="protein sequence ID" value="NMR68996.1"/>
    <property type="molecule type" value="Genomic_DNA"/>
</dbReference>
<evidence type="ECO:0000256" key="3">
    <source>
        <dbReference type="ARBA" id="ARBA00012274"/>
    </source>
</evidence>
<dbReference type="EMBL" id="CP016177">
    <property type="protein sequence ID" value="ANO32984.1"/>
    <property type="molecule type" value="Genomic_DNA"/>
</dbReference>
<name>A0AAJ5JQJ8_9VIBR</name>
<dbReference type="Gene3D" id="1.10.620.20">
    <property type="entry name" value="Ribonucleotide Reductase, subunit A"/>
    <property type="match status" value="1"/>
</dbReference>
<dbReference type="PROSITE" id="PS00368">
    <property type="entry name" value="RIBORED_SMALL"/>
    <property type="match status" value="1"/>
</dbReference>
<gene>
    <name evidence="9" type="primary">nrdB</name>
    <name evidence="8" type="ORF">A6E01_07100</name>
    <name evidence="10" type="ORF">BCS93_08965</name>
    <name evidence="9" type="ORF">HJ568_03285</name>
</gene>
<dbReference type="GO" id="GO:0004748">
    <property type="term" value="F:ribonucleoside-diphosphate reductase activity, thioredoxin disulfide as acceptor"/>
    <property type="evidence" value="ECO:0007669"/>
    <property type="project" value="UniProtKB-EC"/>
</dbReference>
<evidence type="ECO:0000256" key="1">
    <source>
        <dbReference type="ARBA" id="ARBA00001962"/>
    </source>
</evidence>
<keyword evidence="5 9" id="KW-0560">Oxidoreductase</keyword>
<organism evidence="10 12">
    <name type="scientific">Vibrio breoganii</name>
    <dbReference type="NCBI Taxonomy" id="553239"/>
    <lineage>
        <taxon>Bacteria</taxon>
        <taxon>Pseudomonadati</taxon>
        <taxon>Pseudomonadota</taxon>
        <taxon>Gammaproteobacteria</taxon>
        <taxon>Vibrionales</taxon>
        <taxon>Vibrionaceae</taxon>
        <taxon>Vibrio</taxon>
    </lineage>
</organism>
<dbReference type="EC" id="1.17.4.1" evidence="3"/>
<keyword evidence="6" id="KW-0408">Iron</keyword>
<evidence type="ECO:0000313" key="11">
    <source>
        <dbReference type="Proteomes" id="UP000092018"/>
    </source>
</evidence>
<dbReference type="GO" id="GO:0046872">
    <property type="term" value="F:metal ion binding"/>
    <property type="evidence" value="ECO:0007669"/>
    <property type="project" value="UniProtKB-KW"/>
</dbReference>
<reference evidence="12" key="2">
    <citation type="submission" date="2016-07" db="EMBL/GenBank/DDBJ databases">
        <title>Nontailed viruses are major unrecognized killers of bacteria in the ocean.</title>
        <authorList>
            <person name="Kauffman K."/>
            <person name="Hussain F."/>
            <person name="Yang J."/>
            <person name="Arevalo P."/>
            <person name="Brown J."/>
            <person name="Cutler M."/>
            <person name="Kelly L."/>
            <person name="Polz M.F."/>
        </authorList>
    </citation>
    <scope>NUCLEOTIDE SEQUENCE [LARGE SCALE GENOMIC DNA]</scope>
    <source>
        <strain evidence="12">10N.222.49.A5</strain>
    </source>
</reference>
<dbReference type="InterPro" id="IPR030475">
    <property type="entry name" value="RNR_small_AS"/>
</dbReference>
<evidence type="ECO:0000256" key="4">
    <source>
        <dbReference type="ARBA" id="ARBA00022723"/>
    </source>
</evidence>
<sequence>MTYSTFTQNKNDQLKEPMFLGQPVNVARYDQQKFEIFEKLIEKQLSFFWRPEEVDVSSDRIDYNKLPDHEKHIFISNLKYQTLLDSIQGRSPNVALLPLVSLPEVETWIETWSFSETIHSRSYTHIIRNIVNDPATVFDDIVENEHILKRAKDIAHYYDDLIQATNDYHRYGEGKHEIKGEIVDVNLHTLKKKLYVCLMSVNALEAIRFYVSFACSFAFAERELMEGNAKIIKLIARDEALHLSGTQHMINLLRNGQDDFSFMQIAEECKQECFDLFKEAAEQEKEWAEYLFKDGSMIGLNKDILCQYVEYITNIRMNAVGLETAYPEATNNPIPWINAWLSSDNVQVAPQEAEISSYLVGQIDNEVSADDFEDFEL</sequence>
<evidence type="ECO:0000256" key="6">
    <source>
        <dbReference type="ARBA" id="ARBA00023004"/>
    </source>
</evidence>